<dbReference type="InterPro" id="IPR058791">
    <property type="entry name" value="3HB_CusB"/>
</dbReference>
<evidence type="ECO:0000313" key="13">
    <source>
        <dbReference type="Proteomes" id="UP000321528"/>
    </source>
</evidence>
<dbReference type="Gene3D" id="2.40.420.20">
    <property type="match status" value="1"/>
</dbReference>
<reference evidence="11 13" key="2">
    <citation type="submission" date="2019-07" db="EMBL/GenBank/DDBJ databases">
        <title>Draft genome of two Muricauda strains isolated from deep sea.</title>
        <authorList>
            <person name="Sun C."/>
        </authorList>
    </citation>
    <scope>NUCLEOTIDE SEQUENCE [LARGE SCALE GENOMIC DNA]</scope>
    <source>
        <strain evidence="11 13">NH166</strain>
    </source>
</reference>
<dbReference type="InterPro" id="IPR051909">
    <property type="entry name" value="MFP_Cation_Efflux"/>
</dbReference>
<comment type="similarity">
    <text evidence="1">Belongs to the membrane fusion protein (MFP) (TC 8.A.1) family.</text>
</comment>
<dbReference type="GO" id="GO:0046914">
    <property type="term" value="F:transition metal ion binding"/>
    <property type="evidence" value="ECO:0007669"/>
    <property type="project" value="TreeGrafter"/>
</dbReference>
<feature type="domain" description="CusB-like barrel-sandwich hybrid" evidence="7">
    <location>
        <begin position="132"/>
        <end position="243"/>
    </location>
</feature>
<dbReference type="GO" id="GO:0060003">
    <property type="term" value="P:copper ion export"/>
    <property type="evidence" value="ECO:0007669"/>
    <property type="project" value="TreeGrafter"/>
</dbReference>
<dbReference type="Gene3D" id="2.40.30.170">
    <property type="match status" value="1"/>
</dbReference>
<feature type="domain" description="CusB-like beta-barrel" evidence="8">
    <location>
        <begin position="248"/>
        <end position="324"/>
    </location>
</feature>
<dbReference type="PANTHER" id="PTHR30097:SF4">
    <property type="entry name" value="SLR6042 PROTEIN"/>
    <property type="match status" value="1"/>
</dbReference>
<dbReference type="SUPFAM" id="SSF111369">
    <property type="entry name" value="HlyD-like secretion proteins"/>
    <property type="match status" value="1"/>
</dbReference>
<keyword evidence="2" id="KW-0813">Transport</keyword>
<dbReference type="InterPro" id="IPR058649">
    <property type="entry name" value="CzcB_C"/>
</dbReference>
<dbReference type="InterPro" id="IPR045800">
    <property type="entry name" value="HMBD"/>
</dbReference>
<keyword evidence="3" id="KW-0472">Membrane</keyword>
<dbReference type="Proteomes" id="UP000284189">
    <property type="component" value="Unassembled WGS sequence"/>
</dbReference>
<evidence type="ECO:0000259" key="6">
    <source>
        <dbReference type="Pfam" id="PF25869"/>
    </source>
</evidence>
<dbReference type="Pfam" id="PF25869">
    <property type="entry name" value="3HB_CusB"/>
    <property type="match status" value="1"/>
</dbReference>
<evidence type="ECO:0000256" key="2">
    <source>
        <dbReference type="ARBA" id="ARBA00022448"/>
    </source>
</evidence>
<dbReference type="InterPro" id="IPR058790">
    <property type="entry name" value="BSH_CusB"/>
</dbReference>
<feature type="domain" description="DUF3347" evidence="4">
    <location>
        <begin position="437"/>
        <end position="518"/>
    </location>
</feature>
<dbReference type="InterPro" id="IPR006143">
    <property type="entry name" value="RND_pump_MFP"/>
</dbReference>
<keyword evidence="3" id="KW-0812">Transmembrane</keyword>
<evidence type="ECO:0000256" key="3">
    <source>
        <dbReference type="SAM" id="Phobius"/>
    </source>
</evidence>
<dbReference type="AlphaFoldDB" id="A0A418NBP8"/>
<dbReference type="GO" id="GO:0015679">
    <property type="term" value="P:plasma membrane copper ion transport"/>
    <property type="evidence" value="ECO:0007669"/>
    <property type="project" value="TreeGrafter"/>
</dbReference>
<comment type="caution">
    <text evidence="10">The sequence shown here is derived from an EMBL/GenBank/DDBJ whole genome shotgun (WGS) entry which is preliminary data.</text>
</comment>
<dbReference type="Pfam" id="PF25975">
    <property type="entry name" value="CzcB_C"/>
    <property type="match status" value="1"/>
</dbReference>
<dbReference type="GO" id="GO:0016020">
    <property type="term" value="C:membrane"/>
    <property type="evidence" value="ECO:0007669"/>
    <property type="project" value="InterPro"/>
</dbReference>
<dbReference type="NCBIfam" id="TIGR01730">
    <property type="entry name" value="RND_mfp"/>
    <property type="match status" value="1"/>
</dbReference>
<dbReference type="Pfam" id="PF19335">
    <property type="entry name" value="HMBD"/>
    <property type="match status" value="1"/>
</dbReference>
<evidence type="ECO:0000259" key="4">
    <source>
        <dbReference type="Pfam" id="PF11827"/>
    </source>
</evidence>
<dbReference type="GO" id="GO:0030288">
    <property type="term" value="C:outer membrane-bounded periplasmic space"/>
    <property type="evidence" value="ECO:0007669"/>
    <property type="project" value="TreeGrafter"/>
</dbReference>
<evidence type="ECO:0000259" key="5">
    <source>
        <dbReference type="Pfam" id="PF19335"/>
    </source>
</evidence>
<protein>
    <submittedName>
        <fullName evidence="10">Efflux RND transporter periplasmic adaptor subunit</fullName>
    </submittedName>
</protein>
<dbReference type="Pfam" id="PF25954">
    <property type="entry name" value="Beta-barrel_RND_2"/>
    <property type="match status" value="1"/>
</dbReference>
<dbReference type="InterPro" id="IPR058792">
    <property type="entry name" value="Beta-barrel_RND_2"/>
</dbReference>
<dbReference type="FunFam" id="2.40.30.170:FF:000010">
    <property type="entry name" value="Efflux RND transporter periplasmic adaptor subunit"/>
    <property type="match status" value="1"/>
</dbReference>
<accession>A0A418NBP8</accession>
<feature type="domain" description="Heavy metal binding" evidence="5">
    <location>
        <begin position="46"/>
        <end position="72"/>
    </location>
</feature>
<evidence type="ECO:0000259" key="7">
    <source>
        <dbReference type="Pfam" id="PF25919"/>
    </source>
</evidence>
<organism evidence="10 12">
    <name type="scientific">Flagellimonas aequoris</name>
    <dbReference type="NCBI Taxonomy" id="2306997"/>
    <lineage>
        <taxon>Bacteria</taxon>
        <taxon>Pseudomonadati</taxon>
        <taxon>Bacteroidota</taxon>
        <taxon>Flavobacteriia</taxon>
        <taxon>Flavobacteriales</taxon>
        <taxon>Flavobacteriaceae</taxon>
        <taxon>Flagellimonas</taxon>
    </lineage>
</organism>
<dbReference type="Gene3D" id="6.10.140.730">
    <property type="match status" value="1"/>
</dbReference>
<sequence length="571" mass="62733">MNKNIIYIAIAVVVGLLGGWLIFGGSSEESMTDKHDHSTEAEGQMWTCSMHPQIMQPEPGDCPICGMDLIPAESGADGLAMNEIKMTKNAMALANIQTSIVRTASIEDENIISLSGKIKMNEEENAVQASYFDGRIERLNVNFEGQEVRKGQLLATIYAPSLIAAQQELITAASLKESQPSLYNAVRNKLKLWKLSESQINSIEESGKVKENFPIYATVSGTVSDKMAAEGDYVKQGQPIVKVSNLNSVWAEFDAYENQISDFKKGQKIEVTTNAYPNKEFDAIISFIAPMLNTQTRTVTVRANLKNSSGLLKPGMFVTGKVEGKTANIKSHLTIPASAVMWTGERSLVYIKTNPNEPVFEMREVTLSNRNGDVFTVTSGLKNGDEIVTNGTFSVDAAAQLQGKKSMMNQSAEENKKMMAMELSLSTSFQEQFVKALPSYLELKDALVASDAEKVSAFAKATSEKMKAITQTNLDKMLKSHLSKSIEMLDAIASNSDLENQRSHFVILNENLVAIVMNLEGLDDTLYVQKCPMANDNEGAVWLSLEEEIRNPYYGDAMLTCGSVIDSLPYH</sequence>
<dbReference type="EMBL" id="VNWL01000006">
    <property type="protein sequence ID" value="TXK08422.1"/>
    <property type="molecule type" value="Genomic_DNA"/>
</dbReference>
<dbReference type="InterPro" id="IPR021782">
    <property type="entry name" value="DUF3347"/>
</dbReference>
<evidence type="ECO:0000259" key="8">
    <source>
        <dbReference type="Pfam" id="PF25954"/>
    </source>
</evidence>
<evidence type="ECO:0000313" key="12">
    <source>
        <dbReference type="Proteomes" id="UP000284189"/>
    </source>
</evidence>
<gene>
    <name evidence="10" type="ORF">D2U88_00065</name>
    <name evidence="11" type="ORF">FQ019_00055</name>
</gene>
<keyword evidence="13" id="KW-1185">Reference proteome</keyword>
<reference evidence="10 12" key="1">
    <citation type="submission" date="2018-08" db="EMBL/GenBank/DDBJ databases">
        <title>Proposal of Muricauda 72 sp.nov. and Muricauda NH166 sp.nov., isolated from seawater.</title>
        <authorList>
            <person name="Cheng H."/>
            <person name="Wu Y.-H."/>
            <person name="Guo L.-L."/>
            <person name="Xu X.-W."/>
        </authorList>
    </citation>
    <scope>NUCLEOTIDE SEQUENCE [LARGE SCALE GENOMIC DNA]</scope>
    <source>
        <strain evidence="10 12">NH166</strain>
    </source>
</reference>
<feature type="domain" description="CzcB-like C-terminal circularly permuted SH3-like" evidence="9">
    <location>
        <begin position="333"/>
        <end position="394"/>
    </location>
</feature>
<keyword evidence="3" id="KW-1133">Transmembrane helix</keyword>
<dbReference type="Pfam" id="PF25919">
    <property type="entry name" value="BSH_CusB"/>
    <property type="match status" value="1"/>
</dbReference>
<feature type="domain" description="CusB-like three alpha-helical bundle" evidence="6">
    <location>
        <begin position="162"/>
        <end position="210"/>
    </location>
</feature>
<dbReference type="GO" id="GO:0022857">
    <property type="term" value="F:transmembrane transporter activity"/>
    <property type="evidence" value="ECO:0007669"/>
    <property type="project" value="InterPro"/>
</dbReference>
<dbReference type="OrthoDB" id="9806939at2"/>
<evidence type="ECO:0000313" key="10">
    <source>
        <dbReference type="EMBL" id="RIV74298.1"/>
    </source>
</evidence>
<dbReference type="Pfam" id="PF11827">
    <property type="entry name" value="DUF3347"/>
    <property type="match status" value="1"/>
</dbReference>
<evidence type="ECO:0000256" key="1">
    <source>
        <dbReference type="ARBA" id="ARBA00009477"/>
    </source>
</evidence>
<proteinExistence type="inferred from homology"/>
<dbReference type="RefSeq" id="WP_119638275.1">
    <property type="nucleotide sequence ID" value="NZ_QXFJ01000007.1"/>
</dbReference>
<feature type="transmembrane region" description="Helical" evidence="3">
    <location>
        <begin position="5"/>
        <end position="23"/>
    </location>
</feature>
<name>A0A418NBP8_9FLAO</name>
<dbReference type="PANTHER" id="PTHR30097">
    <property type="entry name" value="CATION EFFLUX SYSTEM PROTEIN CUSB"/>
    <property type="match status" value="1"/>
</dbReference>
<evidence type="ECO:0000259" key="9">
    <source>
        <dbReference type="Pfam" id="PF25975"/>
    </source>
</evidence>
<dbReference type="Proteomes" id="UP000321528">
    <property type="component" value="Unassembled WGS sequence"/>
</dbReference>
<evidence type="ECO:0000313" key="11">
    <source>
        <dbReference type="EMBL" id="TXK08422.1"/>
    </source>
</evidence>
<dbReference type="EMBL" id="QXFJ01000007">
    <property type="protein sequence ID" value="RIV74298.1"/>
    <property type="molecule type" value="Genomic_DNA"/>
</dbReference>